<evidence type="ECO:0000256" key="1">
    <source>
        <dbReference type="SAM" id="SignalP"/>
    </source>
</evidence>
<dbReference type="STRING" id="29542.A6070_10160"/>
<keyword evidence="1" id="KW-0732">Signal</keyword>
<dbReference type="OrthoDB" id="9782545at2"/>
<dbReference type="NCBIfam" id="TIGR02001">
    <property type="entry name" value="gcw_chp"/>
    <property type="match status" value="1"/>
</dbReference>
<evidence type="ECO:0008006" key="4">
    <source>
        <dbReference type="Google" id="ProtNLM"/>
    </source>
</evidence>
<keyword evidence="3" id="KW-1185">Reference proteome</keyword>
<feature type="signal peptide" evidence="1">
    <location>
        <begin position="1"/>
        <end position="19"/>
    </location>
</feature>
<gene>
    <name evidence="2" type="ORF">A7E75_01545</name>
</gene>
<proteinExistence type="predicted"/>
<dbReference type="KEGG" id="pace:A6070_10160"/>
<dbReference type="Pfam" id="PF09694">
    <property type="entry name" value="Gcw_chp"/>
    <property type="match status" value="1"/>
</dbReference>
<protein>
    <recommendedName>
        <fullName evidence="4">DUF481 domain-containing protein</fullName>
    </recommendedName>
</protein>
<reference evidence="2 3" key="1">
    <citation type="journal article" date="2017" name="Genome Announc.">
        <title>Complete Genome Sequences of Two Acetylene-Fermenting Pelobacter acetylenicus Strains.</title>
        <authorList>
            <person name="Sutton J.M."/>
            <person name="Baesman S.M."/>
            <person name="Fierst J.L."/>
            <person name="Poret-Peterson A.T."/>
            <person name="Oremland R.S."/>
            <person name="Dunlap D.S."/>
            <person name="Akob D.M."/>
        </authorList>
    </citation>
    <scope>NUCLEOTIDE SEQUENCE [LARGE SCALE GENOMIC DNA]</scope>
    <source>
        <strain evidence="2 3">DSM 3247</strain>
    </source>
</reference>
<name>A0A1L3GD26_SYNAC</name>
<evidence type="ECO:0000313" key="3">
    <source>
        <dbReference type="Proteomes" id="UP000182264"/>
    </source>
</evidence>
<dbReference type="InterPro" id="IPR010239">
    <property type="entry name" value="CHP02001"/>
</dbReference>
<organism evidence="2 3">
    <name type="scientific">Syntrophotalea acetylenica</name>
    <name type="common">Pelobacter acetylenicus</name>
    <dbReference type="NCBI Taxonomy" id="29542"/>
    <lineage>
        <taxon>Bacteria</taxon>
        <taxon>Pseudomonadati</taxon>
        <taxon>Thermodesulfobacteriota</taxon>
        <taxon>Desulfuromonadia</taxon>
        <taxon>Desulfuromonadales</taxon>
        <taxon>Syntrophotaleaceae</taxon>
        <taxon>Syntrophotalea</taxon>
    </lineage>
</organism>
<feature type="chain" id="PRO_5012363074" description="DUF481 domain-containing protein" evidence="1">
    <location>
        <begin position="20"/>
        <end position="248"/>
    </location>
</feature>
<evidence type="ECO:0000313" key="2">
    <source>
        <dbReference type="EMBL" id="APG23851.1"/>
    </source>
</evidence>
<dbReference type="Proteomes" id="UP000182264">
    <property type="component" value="Chromosome"/>
</dbReference>
<sequence>MKRWSVSLLVAAVVSVALAVSAGAAVIEVEGDVYVGVFDKYLWRGHNLSGSMPVIQAGADLSSHGWTLGYWSNWQIKSDAGEGYKSGEVTETDIILSYAQDFGELLSVTVGNIWYQLDGIEDTNELFVNATINTLLSPTLGMYWDWDACEEEGLFFTFDISHSFELMKDLTMNLGALVSYNLHSDYAVSFVRDYSGFHNYELSVGLDYALTDQLTLSPSFSYSSGISDAAKNNIDTQTLAGINITYTF</sequence>
<dbReference type="RefSeq" id="WP_072285664.1">
    <property type="nucleotide sequence ID" value="NZ_CP015455.1"/>
</dbReference>
<dbReference type="EMBL" id="CP015518">
    <property type="protein sequence ID" value="APG23851.1"/>
    <property type="molecule type" value="Genomic_DNA"/>
</dbReference>
<accession>A0A1L3GD26</accession>
<dbReference type="AlphaFoldDB" id="A0A1L3GD26"/>